<evidence type="ECO:0000313" key="1">
    <source>
        <dbReference type="EMBL" id="KAH7953146.1"/>
    </source>
</evidence>
<sequence>MKRPRLEIEYDNAQSRAECSGNAASKDRPVISQNGSSSDSTEATTPNSELGNETCVEIASFSDALCQTTFELVKLTEEAQKKSKTRCFQAKIARRKGALQALQEKVNEAEVQCKACKAQLQLQQANDALYGLVQYIDRGNLRYPKMEIIGICKLMCIFIDKVMKIADVRRSGKICDLLSSALLPHLLLCRELTCGADDHAMEVCKVFIRKLLLALLANWAGNGNMSVERLVRLAQKPLARKVLRLSFQ</sequence>
<keyword evidence="2" id="KW-1185">Reference proteome</keyword>
<dbReference type="EMBL" id="CM023473">
    <property type="protein sequence ID" value="KAH7953146.1"/>
    <property type="molecule type" value="Genomic_DNA"/>
</dbReference>
<dbReference type="Proteomes" id="UP000821865">
    <property type="component" value="Chromosome 4"/>
</dbReference>
<reference evidence="1" key="1">
    <citation type="submission" date="2020-05" db="EMBL/GenBank/DDBJ databases">
        <title>Large-scale comparative analyses of tick genomes elucidate their genetic diversity and vector capacities.</title>
        <authorList>
            <person name="Jia N."/>
            <person name="Wang J."/>
            <person name="Shi W."/>
            <person name="Du L."/>
            <person name="Sun Y."/>
            <person name="Zhan W."/>
            <person name="Jiang J."/>
            <person name="Wang Q."/>
            <person name="Zhang B."/>
            <person name="Ji P."/>
            <person name="Sakyi L.B."/>
            <person name="Cui X."/>
            <person name="Yuan T."/>
            <person name="Jiang B."/>
            <person name="Yang W."/>
            <person name="Lam T.T.-Y."/>
            <person name="Chang Q."/>
            <person name="Ding S."/>
            <person name="Wang X."/>
            <person name="Zhu J."/>
            <person name="Ruan X."/>
            <person name="Zhao L."/>
            <person name="Wei J."/>
            <person name="Que T."/>
            <person name="Du C."/>
            <person name="Cheng J."/>
            <person name="Dai P."/>
            <person name="Han X."/>
            <person name="Huang E."/>
            <person name="Gao Y."/>
            <person name="Liu J."/>
            <person name="Shao H."/>
            <person name="Ye R."/>
            <person name="Li L."/>
            <person name="Wei W."/>
            <person name="Wang X."/>
            <person name="Wang C."/>
            <person name="Yang T."/>
            <person name="Huo Q."/>
            <person name="Li W."/>
            <person name="Guo W."/>
            <person name="Chen H."/>
            <person name="Zhou L."/>
            <person name="Ni X."/>
            <person name="Tian J."/>
            <person name="Zhou Y."/>
            <person name="Sheng Y."/>
            <person name="Liu T."/>
            <person name="Pan Y."/>
            <person name="Xia L."/>
            <person name="Li J."/>
            <person name="Zhao F."/>
            <person name="Cao W."/>
        </authorList>
    </citation>
    <scope>NUCLEOTIDE SEQUENCE</scope>
    <source>
        <strain evidence="1">Dsil-2018</strain>
    </source>
</reference>
<evidence type="ECO:0000313" key="2">
    <source>
        <dbReference type="Proteomes" id="UP000821865"/>
    </source>
</evidence>
<proteinExistence type="predicted"/>
<accession>A0ACB8CVL8</accession>
<gene>
    <name evidence="1" type="ORF">HPB49_005161</name>
</gene>
<protein>
    <submittedName>
        <fullName evidence="1">Uncharacterized protein</fullName>
    </submittedName>
</protein>
<organism evidence="1 2">
    <name type="scientific">Dermacentor silvarum</name>
    <name type="common">Tick</name>
    <dbReference type="NCBI Taxonomy" id="543639"/>
    <lineage>
        <taxon>Eukaryota</taxon>
        <taxon>Metazoa</taxon>
        <taxon>Ecdysozoa</taxon>
        <taxon>Arthropoda</taxon>
        <taxon>Chelicerata</taxon>
        <taxon>Arachnida</taxon>
        <taxon>Acari</taxon>
        <taxon>Parasitiformes</taxon>
        <taxon>Ixodida</taxon>
        <taxon>Ixodoidea</taxon>
        <taxon>Ixodidae</taxon>
        <taxon>Rhipicephalinae</taxon>
        <taxon>Dermacentor</taxon>
    </lineage>
</organism>
<comment type="caution">
    <text evidence="1">The sequence shown here is derived from an EMBL/GenBank/DDBJ whole genome shotgun (WGS) entry which is preliminary data.</text>
</comment>
<name>A0ACB8CVL8_DERSI</name>